<keyword evidence="4" id="KW-0121">Carboxypeptidase</keyword>
<evidence type="ECO:0000259" key="15">
    <source>
        <dbReference type="Pfam" id="PF06832"/>
    </source>
</evidence>
<evidence type="ECO:0000313" key="16">
    <source>
        <dbReference type="EMBL" id="MFC7705857.1"/>
    </source>
</evidence>
<dbReference type="SUPFAM" id="SSF56601">
    <property type="entry name" value="beta-lactamase/transpeptidase-like"/>
    <property type="match status" value="1"/>
</dbReference>
<feature type="domain" description="Penicillin-binding C-terminal" evidence="15">
    <location>
        <begin position="591"/>
        <end position="670"/>
    </location>
</feature>
<dbReference type="EC" id="2.4.99.28" evidence="10"/>
<reference evidence="17" key="1">
    <citation type="journal article" date="2019" name="Int. J. Syst. Evol. Microbiol.">
        <title>The Global Catalogue of Microorganisms (GCM) 10K type strain sequencing project: providing services to taxonomists for standard genome sequencing and annotation.</title>
        <authorList>
            <consortium name="The Broad Institute Genomics Platform"/>
            <consortium name="The Broad Institute Genome Sequencing Center for Infectious Disease"/>
            <person name="Wu L."/>
            <person name="Ma J."/>
        </authorList>
    </citation>
    <scope>NUCLEOTIDE SEQUENCE [LARGE SCALE GENOMIC DNA]</scope>
    <source>
        <strain evidence="17">CGMCC 1.12750</strain>
    </source>
</reference>
<dbReference type="InterPro" id="IPR001460">
    <property type="entry name" value="PCN-bd_Tpept"/>
</dbReference>
<dbReference type="InterPro" id="IPR036950">
    <property type="entry name" value="PBP_transglycosylase"/>
</dbReference>
<comment type="pathway">
    <text evidence="1">Cell wall biogenesis; peptidoglycan biosynthesis.</text>
</comment>
<dbReference type="Proteomes" id="UP001596516">
    <property type="component" value="Unassembled WGS sequence"/>
</dbReference>
<evidence type="ECO:0000256" key="12">
    <source>
        <dbReference type="SAM" id="SignalP"/>
    </source>
</evidence>
<evidence type="ECO:0000313" key="17">
    <source>
        <dbReference type="Proteomes" id="UP001596516"/>
    </source>
</evidence>
<evidence type="ECO:0000256" key="2">
    <source>
        <dbReference type="ARBA" id="ARBA00007090"/>
    </source>
</evidence>
<dbReference type="Gene3D" id="3.40.710.10">
    <property type="entry name" value="DD-peptidase/beta-lactamase superfamily"/>
    <property type="match status" value="1"/>
</dbReference>
<comment type="caution">
    <text evidence="16">The sequence shown here is derived from an EMBL/GenBank/DDBJ whole genome shotgun (WGS) entry which is preliminary data.</text>
</comment>
<evidence type="ECO:0000259" key="14">
    <source>
        <dbReference type="Pfam" id="PF00912"/>
    </source>
</evidence>
<evidence type="ECO:0000256" key="5">
    <source>
        <dbReference type="ARBA" id="ARBA00022670"/>
    </source>
</evidence>
<keyword evidence="5" id="KW-0645">Protease</keyword>
<evidence type="ECO:0000256" key="10">
    <source>
        <dbReference type="ARBA" id="ARBA00044770"/>
    </source>
</evidence>
<dbReference type="InterPro" id="IPR012338">
    <property type="entry name" value="Beta-lactam/transpept-like"/>
</dbReference>
<dbReference type="NCBIfam" id="TIGR02073">
    <property type="entry name" value="PBP_1c"/>
    <property type="match status" value="1"/>
</dbReference>
<dbReference type="Pfam" id="PF00912">
    <property type="entry name" value="Transgly"/>
    <property type="match status" value="1"/>
</dbReference>
<evidence type="ECO:0000256" key="7">
    <source>
        <dbReference type="ARBA" id="ARBA00022679"/>
    </source>
</evidence>
<feature type="signal peptide" evidence="12">
    <location>
        <begin position="1"/>
        <end position="20"/>
    </location>
</feature>
<organism evidence="16 17">
    <name type="scientific">Plastorhodobacter daqingensis</name>
    <dbReference type="NCBI Taxonomy" id="1387281"/>
    <lineage>
        <taxon>Bacteria</taxon>
        <taxon>Pseudomonadati</taxon>
        <taxon>Pseudomonadota</taxon>
        <taxon>Alphaproteobacteria</taxon>
        <taxon>Rhodobacterales</taxon>
        <taxon>Paracoccaceae</taxon>
        <taxon>Plastorhodobacter</taxon>
    </lineage>
</organism>
<dbReference type="SUPFAM" id="SSF53955">
    <property type="entry name" value="Lysozyme-like"/>
    <property type="match status" value="1"/>
</dbReference>
<sequence length="674" mass="71314">MRRIAALALLLWLAAGARDALDAWVDATVLPPLGAGLSVEVRGRDGDLLRAFTAPDGRWRLAVDPTAVDPAYLDLLIAYEDRRFYSHSGVDPLALIRATGQAVMQGRVVSGGSTLTMQVARLLEASGTGRWAGKLRQIRLALALERRLSKSEILALYLHRAPFGGNLEGVRAASFAWFGKEPRRLTEAEAALLVALPQAPELRRPDRNPAAARAGRDRVLARMVAQGRLSEDQATAARSERIPDVRRPFPAHAPHLAERLVRAAPLRPLHQTTLDPGLQRQLEALARDAVGQRGARLSLALVVADHGTGEVLASVGAAEYGDEARQGFVDMTRALRSPGSTLKPFVYALAFDDGLAHPETLIEDRPTRFGDYAPQNFDRLFRGTIRLRDALQLSLNIPVVALAEALGPARIPALARRAGVDLVVPGGQPGLAVVLGGAGVHLEGMVQLYAGLARGGRAITLSHAGPGAEGARLMGPVAAWQVADILASAPPPPGAPRNRLAYKTGTSYGHRDAWALGFDGRHVVGVWMGRADGTPVPGAFGADSALPVLFQAFARLKPALDPLPPPPGATLVATTAQLPAPLQRFRGREGALSADADAPAIAFPPDGAVMELDGPLVARVAGGEMPYSWLADGRPVALRAAGRDVVIEDPGSGFVTLTVIDARGRAARAQVSLR</sequence>
<keyword evidence="7" id="KW-0808">Transferase</keyword>
<dbReference type="RefSeq" id="WP_377406183.1">
    <property type="nucleotide sequence ID" value="NZ_JBHTFQ010000011.1"/>
</dbReference>
<evidence type="ECO:0000256" key="8">
    <source>
        <dbReference type="ARBA" id="ARBA00022801"/>
    </source>
</evidence>
<dbReference type="InterPro" id="IPR050396">
    <property type="entry name" value="Glycosyltr_51/Transpeptidase"/>
</dbReference>
<keyword evidence="6" id="KW-0328">Glycosyltransferase</keyword>
<name>A0ABW2UM74_9RHOB</name>
<dbReference type="Gene3D" id="1.10.3810.10">
    <property type="entry name" value="Biosynthetic peptidoglycan transglycosylase-like"/>
    <property type="match status" value="1"/>
</dbReference>
<feature type="domain" description="Glycosyl transferase family 51" evidence="14">
    <location>
        <begin position="50"/>
        <end position="223"/>
    </location>
</feature>
<dbReference type="PANTHER" id="PTHR32282:SF15">
    <property type="entry name" value="PENICILLIN-BINDING PROTEIN 1C"/>
    <property type="match status" value="1"/>
</dbReference>
<proteinExistence type="inferred from homology"/>
<keyword evidence="9" id="KW-0511">Multifunctional enzyme</keyword>
<feature type="chain" id="PRO_5045614856" description="peptidoglycan glycosyltransferase" evidence="12">
    <location>
        <begin position="21"/>
        <end position="674"/>
    </location>
</feature>
<comment type="similarity">
    <text evidence="2">In the C-terminal section; belongs to the transpeptidase family.</text>
</comment>
<evidence type="ECO:0000256" key="11">
    <source>
        <dbReference type="ARBA" id="ARBA00049902"/>
    </source>
</evidence>
<comment type="catalytic activity">
    <reaction evidence="11">
        <text>[GlcNAc-(1-&gt;4)-Mur2Ac(oyl-L-Ala-gamma-D-Glu-L-Lys-D-Ala-D-Ala)](n)-di-trans,octa-cis-undecaprenyl diphosphate + beta-D-GlcNAc-(1-&gt;4)-Mur2Ac(oyl-L-Ala-gamma-D-Glu-L-Lys-D-Ala-D-Ala)-di-trans,octa-cis-undecaprenyl diphosphate = [GlcNAc-(1-&gt;4)-Mur2Ac(oyl-L-Ala-gamma-D-Glu-L-Lys-D-Ala-D-Ala)](n+1)-di-trans,octa-cis-undecaprenyl diphosphate + di-trans,octa-cis-undecaprenyl diphosphate + H(+)</text>
        <dbReference type="Rhea" id="RHEA:23708"/>
        <dbReference type="Rhea" id="RHEA-COMP:9602"/>
        <dbReference type="Rhea" id="RHEA-COMP:9603"/>
        <dbReference type="ChEBI" id="CHEBI:15378"/>
        <dbReference type="ChEBI" id="CHEBI:58405"/>
        <dbReference type="ChEBI" id="CHEBI:60033"/>
        <dbReference type="ChEBI" id="CHEBI:78435"/>
        <dbReference type="EC" id="2.4.99.28"/>
    </reaction>
</comment>
<evidence type="ECO:0000256" key="4">
    <source>
        <dbReference type="ARBA" id="ARBA00022645"/>
    </source>
</evidence>
<evidence type="ECO:0000259" key="13">
    <source>
        <dbReference type="Pfam" id="PF00905"/>
    </source>
</evidence>
<keyword evidence="17" id="KW-1185">Reference proteome</keyword>
<evidence type="ECO:0000256" key="9">
    <source>
        <dbReference type="ARBA" id="ARBA00023268"/>
    </source>
</evidence>
<dbReference type="InterPro" id="IPR011815">
    <property type="entry name" value="PBP_1c"/>
</dbReference>
<comment type="similarity">
    <text evidence="3">In the N-terminal section; belongs to the glycosyltransferase 51 family.</text>
</comment>
<gene>
    <name evidence="16" type="primary">pbpC</name>
    <name evidence="16" type="ORF">ACFQXB_16875</name>
</gene>
<dbReference type="PANTHER" id="PTHR32282">
    <property type="entry name" value="BINDING PROTEIN TRANSPEPTIDASE, PUTATIVE-RELATED"/>
    <property type="match status" value="1"/>
</dbReference>
<dbReference type="Pfam" id="PF00905">
    <property type="entry name" value="Transpeptidase"/>
    <property type="match status" value="1"/>
</dbReference>
<keyword evidence="12" id="KW-0732">Signal</keyword>
<protein>
    <recommendedName>
        <fullName evidence="10">peptidoglycan glycosyltransferase</fullName>
        <ecNumber evidence="10">2.4.99.28</ecNumber>
    </recommendedName>
</protein>
<feature type="domain" description="Penicillin-binding protein transpeptidase" evidence="13">
    <location>
        <begin position="300"/>
        <end position="507"/>
    </location>
</feature>
<evidence type="ECO:0000256" key="3">
    <source>
        <dbReference type="ARBA" id="ARBA00007739"/>
    </source>
</evidence>
<dbReference type="InterPro" id="IPR009647">
    <property type="entry name" value="PBP_C"/>
</dbReference>
<dbReference type="InterPro" id="IPR023346">
    <property type="entry name" value="Lysozyme-like_dom_sf"/>
</dbReference>
<evidence type="ECO:0000256" key="6">
    <source>
        <dbReference type="ARBA" id="ARBA00022676"/>
    </source>
</evidence>
<dbReference type="InterPro" id="IPR001264">
    <property type="entry name" value="Glyco_trans_51"/>
</dbReference>
<accession>A0ABW2UM74</accession>
<evidence type="ECO:0000256" key="1">
    <source>
        <dbReference type="ARBA" id="ARBA00004752"/>
    </source>
</evidence>
<dbReference type="EMBL" id="JBHTFQ010000011">
    <property type="protein sequence ID" value="MFC7705857.1"/>
    <property type="molecule type" value="Genomic_DNA"/>
</dbReference>
<dbReference type="Pfam" id="PF06832">
    <property type="entry name" value="BiPBP_C"/>
    <property type="match status" value="1"/>
</dbReference>
<keyword evidence="8" id="KW-0378">Hydrolase</keyword>